<evidence type="ECO:0000256" key="2">
    <source>
        <dbReference type="ARBA" id="ARBA00023015"/>
    </source>
</evidence>
<dbReference type="PANTHER" id="PTHR30346:SF0">
    <property type="entry name" value="HCA OPERON TRANSCRIPTIONAL ACTIVATOR HCAR"/>
    <property type="match status" value="1"/>
</dbReference>
<dbReference type="PROSITE" id="PS50931">
    <property type="entry name" value="HTH_LYSR"/>
    <property type="match status" value="1"/>
</dbReference>
<protein>
    <submittedName>
        <fullName evidence="6">DNA-binding transcriptional LysR family regulator</fullName>
    </submittedName>
</protein>
<dbReference type="Gene3D" id="3.40.190.10">
    <property type="entry name" value="Periplasmic binding protein-like II"/>
    <property type="match status" value="2"/>
</dbReference>
<keyword evidence="2" id="KW-0805">Transcription regulation</keyword>
<dbReference type="PANTHER" id="PTHR30346">
    <property type="entry name" value="TRANSCRIPTIONAL DUAL REGULATOR HCAR-RELATED"/>
    <property type="match status" value="1"/>
</dbReference>
<keyword evidence="4" id="KW-0804">Transcription</keyword>
<dbReference type="GO" id="GO:0003700">
    <property type="term" value="F:DNA-binding transcription factor activity"/>
    <property type="evidence" value="ECO:0007669"/>
    <property type="project" value="InterPro"/>
</dbReference>
<dbReference type="InterPro" id="IPR000847">
    <property type="entry name" value="LysR_HTH_N"/>
</dbReference>
<reference evidence="6 7" key="1">
    <citation type="submission" date="2020-08" db="EMBL/GenBank/DDBJ databases">
        <title>Genomic Encyclopedia of Type Strains, Phase IV (KMG-IV): sequencing the most valuable type-strain genomes for metagenomic binning, comparative biology and taxonomic classification.</title>
        <authorList>
            <person name="Goeker M."/>
        </authorList>
    </citation>
    <scope>NUCLEOTIDE SEQUENCE [LARGE SCALE GENOMIC DNA]</scope>
    <source>
        <strain evidence="6 7">DSM 7051</strain>
    </source>
</reference>
<comment type="caution">
    <text evidence="6">The sequence shown here is derived from an EMBL/GenBank/DDBJ whole genome shotgun (WGS) entry which is preliminary data.</text>
</comment>
<feature type="domain" description="HTH lysR-type" evidence="5">
    <location>
        <begin position="10"/>
        <end position="62"/>
    </location>
</feature>
<gene>
    <name evidence="6" type="ORF">GGR00_005057</name>
</gene>
<name>A0A7X0FCM4_9HYPH</name>
<dbReference type="Pfam" id="PF03466">
    <property type="entry name" value="LysR_substrate"/>
    <property type="match status" value="1"/>
</dbReference>
<dbReference type="Pfam" id="PF00126">
    <property type="entry name" value="HTH_1"/>
    <property type="match status" value="1"/>
</dbReference>
<evidence type="ECO:0000313" key="6">
    <source>
        <dbReference type="EMBL" id="MBB6357236.1"/>
    </source>
</evidence>
<dbReference type="GO" id="GO:0003677">
    <property type="term" value="F:DNA binding"/>
    <property type="evidence" value="ECO:0007669"/>
    <property type="project" value="UniProtKB-KW"/>
</dbReference>
<keyword evidence="3 6" id="KW-0238">DNA-binding</keyword>
<evidence type="ECO:0000256" key="4">
    <source>
        <dbReference type="ARBA" id="ARBA00023163"/>
    </source>
</evidence>
<dbReference type="SUPFAM" id="SSF53850">
    <property type="entry name" value="Periplasmic binding protein-like II"/>
    <property type="match status" value="1"/>
</dbReference>
<accession>A0A7X0FCM4</accession>
<dbReference type="AlphaFoldDB" id="A0A7X0FCM4"/>
<dbReference type="GO" id="GO:0032993">
    <property type="term" value="C:protein-DNA complex"/>
    <property type="evidence" value="ECO:0007669"/>
    <property type="project" value="TreeGrafter"/>
</dbReference>
<dbReference type="SUPFAM" id="SSF46785">
    <property type="entry name" value="Winged helix' DNA-binding domain"/>
    <property type="match status" value="1"/>
</dbReference>
<organism evidence="6 7">
    <name type="scientific">Aminobacter aganoensis</name>
    <dbReference type="NCBI Taxonomy" id="83264"/>
    <lineage>
        <taxon>Bacteria</taxon>
        <taxon>Pseudomonadati</taxon>
        <taxon>Pseudomonadota</taxon>
        <taxon>Alphaproteobacteria</taxon>
        <taxon>Hyphomicrobiales</taxon>
        <taxon>Phyllobacteriaceae</taxon>
        <taxon>Aminobacter</taxon>
    </lineage>
</organism>
<proteinExistence type="inferred from homology"/>
<evidence type="ECO:0000313" key="7">
    <source>
        <dbReference type="Proteomes" id="UP000536262"/>
    </source>
</evidence>
<dbReference type="InterPro" id="IPR005119">
    <property type="entry name" value="LysR_subst-bd"/>
</dbReference>
<dbReference type="Proteomes" id="UP000536262">
    <property type="component" value="Unassembled WGS sequence"/>
</dbReference>
<evidence type="ECO:0000259" key="5">
    <source>
        <dbReference type="PROSITE" id="PS50931"/>
    </source>
</evidence>
<dbReference type="InterPro" id="IPR036388">
    <property type="entry name" value="WH-like_DNA-bd_sf"/>
</dbReference>
<evidence type="ECO:0000256" key="3">
    <source>
        <dbReference type="ARBA" id="ARBA00023125"/>
    </source>
</evidence>
<sequence>MRRSIRLLTLQCVLVIAEEGSFLAASTRLNMHHTALSRRVRDLELTLGVTLFDRHSGGVRPTAVGTRFLANLRRVLTDLDGMISSVGATGRGEAGQLMIGIDAPLPACGYVDAVVAFVRDRPDVDVRFTEASRADLHSGLSSRTIDVVIAHGFDRRCATETLPLWRDRIVVAMAGEHPLAGRKKVDLADLAQETTLINSQSMEFWTLCGIGTDAVLPSIVRHDVSRSSLLNLVRKGIGVTLLPDSDAASLIEGVVSSVLTNKNKSVRLRYDAHWRSDNSNPVSGAFVAFLRETYPQD</sequence>
<evidence type="ECO:0000256" key="1">
    <source>
        <dbReference type="ARBA" id="ARBA00009437"/>
    </source>
</evidence>
<dbReference type="CDD" id="cd08414">
    <property type="entry name" value="PBP2_LTTR_aromatics_like"/>
    <property type="match status" value="1"/>
</dbReference>
<dbReference type="InterPro" id="IPR036390">
    <property type="entry name" value="WH_DNA-bd_sf"/>
</dbReference>
<keyword evidence="7" id="KW-1185">Reference proteome</keyword>
<dbReference type="EMBL" id="JACHOU010000021">
    <property type="protein sequence ID" value="MBB6357236.1"/>
    <property type="molecule type" value="Genomic_DNA"/>
</dbReference>
<dbReference type="RefSeq" id="WP_184701915.1">
    <property type="nucleotide sequence ID" value="NZ_BAABEG010000001.1"/>
</dbReference>
<comment type="similarity">
    <text evidence="1">Belongs to the LysR transcriptional regulatory family.</text>
</comment>
<dbReference type="Gene3D" id="1.10.10.10">
    <property type="entry name" value="Winged helix-like DNA-binding domain superfamily/Winged helix DNA-binding domain"/>
    <property type="match status" value="1"/>
</dbReference>